<dbReference type="InterPro" id="IPR029058">
    <property type="entry name" value="AB_hydrolase_fold"/>
</dbReference>
<gene>
    <name evidence="2" type="ORF">UFOPK1874_00499</name>
</gene>
<reference evidence="2" key="1">
    <citation type="submission" date="2020-05" db="EMBL/GenBank/DDBJ databases">
        <authorList>
            <person name="Chiriac C."/>
            <person name="Salcher M."/>
            <person name="Ghai R."/>
            <person name="Kavagutti S V."/>
        </authorList>
    </citation>
    <scope>NUCLEOTIDE SEQUENCE</scope>
</reference>
<organism evidence="2">
    <name type="scientific">freshwater metagenome</name>
    <dbReference type="NCBI Taxonomy" id="449393"/>
    <lineage>
        <taxon>unclassified sequences</taxon>
        <taxon>metagenomes</taxon>
        <taxon>ecological metagenomes</taxon>
    </lineage>
</organism>
<dbReference type="PANTHER" id="PTHR43798">
    <property type="entry name" value="MONOACYLGLYCEROL LIPASE"/>
    <property type="match status" value="1"/>
</dbReference>
<dbReference type="PANTHER" id="PTHR43798:SF33">
    <property type="entry name" value="HYDROLASE, PUTATIVE (AFU_ORTHOLOGUE AFUA_2G14860)-RELATED"/>
    <property type="match status" value="1"/>
</dbReference>
<sequence>MSPALQTISLQHSRITLALHQLREGSGRPLLLLHGLGESAENIASLPISWAGPVWALDFTGHGQSTVPNGGGYSCEVLMADVDVALRHLGEATILGRGLGGYVALLIAGARPTLVRGAIIVDGPGLVGGAIHATSSSEIPVAGSRVGSVPDPWALIELSRDVRPPTYAVTFTHLAVASSGLDDPIAVTSKVTPQWVEAIRAEAGVMTDITMQEALDIYAAI</sequence>
<dbReference type="SUPFAM" id="SSF53474">
    <property type="entry name" value="alpha/beta-Hydrolases"/>
    <property type="match status" value="1"/>
</dbReference>
<accession>A0A6J6HUK8</accession>
<dbReference type="AlphaFoldDB" id="A0A6J6HUK8"/>
<feature type="domain" description="AB hydrolase-1" evidence="1">
    <location>
        <begin position="29"/>
        <end position="123"/>
    </location>
</feature>
<evidence type="ECO:0000313" key="2">
    <source>
        <dbReference type="EMBL" id="CAB4612148.1"/>
    </source>
</evidence>
<dbReference type="InterPro" id="IPR050266">
    <property type="entry name" value="AB_hydrolase_sf"/>
</dbReference>
<name>A0A6J6HUK8_9ZZZZ</name>
<dbReference type="Pfam" id="PF00561">
    <property type="entry name" value="Abhydrolase_1"/>
    <property type="match status" value="1"/>
</dbReference>
<proteinExistence type="predicted"/>
<dbReference type="EMBL" id="CAEZUX010000038">
    <property type="protein sequence ID" value="CAB4612148.1"/>
    <property type="molecule type" value="Genomic_DNA"/>
</dbReference>
<protein>
    <submittedName>
        <fullName evidence="2">Unannotated protein</fullName>
    </submittedName>
</protein>
<evidence type="ECO:0000259" key="1">
    <source>
        <dbReference type="Pfam" id="PF00561"/>
    </source>
</evidence>
<dbReference type="Gene3D" id="3.40.50.1820">
    <property type="entry name" value="alpha/beta hydrolase"/>
    <property type="match status" value="1"/>
</dbReference>
<dbReference type="GO" id="GO:0016020">
    <property type="term" value="C:membrane"/>
    <property type="evidence" value="ECO:0007669"/>
    <property type="project" value="TreeGrafter"/>
</dbReference>
<dbReference type="InterPro" id="IPR000073">
    <property type="entry name" value="AB_hydrolase_1"/>
</dbReference>